<dbReference type="CDD" id="cd04301">
    <property type="entry name" value="NAT_SF"/>
    <property type="match status" value="1"/>
</dbReference>
<dbReference type="Gene3D" id="3.40.630.30">
    <property type="match status" value="1"/>
</dbReference>
<accession>A0ABS0GUZ0</accession>
<keyword evidence="5" id="KW-1185">Reference proteome</keyword>
<dbReference type="InterPro" id="IPR016181">
    <property type="entry name" value="Acyl_CoA_acyltransferase"/>
</dbReference>
<dbReference type="PROSITE" id="PS51186">
    <property type="entry name" value="GNAT"/>
    <property type="match status" value="1"/>
</dbReference>
<protein>
    <submittedName>
        <fullName evidence="4">GNAT family N-acetyltransferase</fullName>
    </submittedName>
</protein>
<reference evidence="4 5" key="1">
    <citation type="submission" date="2020-11" db="EMBL/GenBank/DDBJ databases">
        <title>A novel isolate from a Black sea contaminated sediment with potential to produce alkanes: Plantactinospora alkalitolerans sp. nov.</title>
        <authorList>
            <person name="Carro L."/>
            <person name="Veyisoglu A."/>
            <person name="Guven K."/>
            <person name="Schumann P."/>
            <person name="Klenk H.-P."/>
            <person name="Sahin N."/>
        </authorList>
    </citation>
    <scope>NUCLEOTIDE SEQUENCE [LARGE SCALE GENOMIC DNA]</scope>
    <source>
        <strain evidence="4 5">S1510</strain>
    </source>
</reference>
<proteinExistence type="predicted"/>
<evidence type="ECO:0000259" key="3">
    <source>
        <dbReference type="PROSITE" id="PS51186"/>
    </source>
</evidence>
<feature type="domain" description="N-acetyltransferase" evidence="3">
    <location>
        <begin position="4"/>
        <end position="164"/>
    </location>
</feature>
<dbReference type="Proteomes" id="UP000638560">
    <property type="component" value="Unassembled WGS sequence"/>
</dbReference>
<dbReference type="InterPro" id="IPR000182">
    <property type="entry name" value="GNAT_dom"/>
</dbReference>
<gene>
    <name evidence="4" type="ORF">I0C86_13665</name>
</gene>
<evidence type="ECO:0000256" key="1">
    <source>
        <dbReference type="ARBA" id="ARBA00022679"/>
    </source>
</evidence>
<comment type="caution">
    <text evidence="4">The sequence shown here is derived from an EMBL/GenBank/DDBJ whole genome shotgun (WGS) entry which is preliminary data.</text>
</comment>
<name>A0ABS0GUZ0_9ACTN</name>
<dbReference type="Pfam" id="PF00583">
    <property type="entry name" value="Acetyltransf_1"/>
    <property type="match status" value="1"/>
</dbReference>
<dbReference type="PANTHER" id="PTHR43877">
    <property type="entry name" value="AMINOALKYLPHOSPHONATE N-ACETYLTRANSFERASE-RELATED-RELATED"/>
    <property type="match status" value="1"/>
</dbReference>
<dbReference type="EMBL" id="JADPUN010000142">
    <property type="protein sequence ID" value="MBF9130000.1"/>
    <property type="molecule type" value="Genomic_DNA"/>
</dbReference>
<sequence>MATLLVRRAEPADFDAIARLTVAAYRADGQLAGESGYERTLLDVSSRSDAGELLVAVDEATGEVLGSVLFVVPGTPYAQLAGAGEAEFRMLAVDPAAQGRGAGESLVRACLDRATALGCHGVVICTRSFSAPAHRLYARLGFVRTPERDWSPDPGVDLHALRIDLAGVPSPVAAEASRG</sequence>
<keyword evidence="2" id="KW-0012">Acyltransferase</keyword>
<evidence type="ECO:0000313" key="4">
    <source>
        <dbReference type="EMBL" id="MBF9130000.1"/>
    </source>
</evidence>
<organism evidence="4 5">
    <name type="scientific">Plantactinospora alkalitolerans</name>
    <dbReference type="NCBI Taxonomy" id="2789879"/>
    <lineage>
        <taxon>Bacteria</taxon>
        <taxon>Bacillati</taxon>
        <taxon>Actinomycetota</taxon>
        <taxon>Actinomycetes</taxon>
        <taxon>Micromonosporales</taxon>
        <taxon>Micromonosporaceae</taxon>
        <taxon>Plantactinospora</taxon>
    </lineage>
</organism>
<evidence type="ECO:0000256" key="2">
    <source>
        <dbReference type="ARBA" id="ARBA00023315"/>
    </source>
</evidence>
<evidence type="ECO:0000313" key="5">
    <source>
        <dbReference type="Proteomes" id="UP000638560"/>
    </source>
</evidence>
<dbReference type="SUPFAM" id="SSF55729">
    <property type="entry name" value="Acyl-CoA N-acyltransferases (Nat)"/>
    <property type="match status" value="1"/>
</dbReference>
<keyword evidence="1" id="KW-0808">Transferase</keyword>
<dbReference type="RefSeq" id="WP_196201622.1">
    <property type="nucleotide sequence ID" value="NZ_JADPUN010000142.1"/>
</dbReference>
<dbReference type="InterPro" id="IPR050832">
    <property type="entry name" value="Bact_Acetyltransf"/>
</dbReference>